<dbReference type="Pfam" id="PF00561">
    <property type="entry name" value="Abhydrolase_1"/>
    <property type="match status" value="1"/>
</dbReference>
<dbReference type="GO" id="GO:0016020">
    <property type="term" value="C:membrane"/>
    <property type="evidence" value="ECO:0007669"/>
    <property type="project" value="TreeGrafter"/>
</dbReference>
<dbReference type="InterPro" id="IPR050266">
    <property type="entry name" value="AB_hydrolase_sf"/>
</dbReference>
<evidence type="ECO:0000313" key="4">
    <source>
        <dbReference type="Proteomes" id="UP000318582"/>
    </source>
</evidence>
<feature type="region of interest" description="Disordered" evidence="1">
    <location>
        <begin position="658"/>
        <end position="679"/>
    </location>
</feature>
<evidence type="ECO:0000259" key="2">
    <source>
        <dbReference type="Pfam" id="PF00561"/>
    </source>
</evidence>
<dbReference type="PANTHER" id="PTHR43798">
    <property type="entry name" value="MONOACYLGLYCEROL LIPASE"/>
    <property type="match status" value="1"/>
</dbReference>
<dbReference type="EMBL" id="QEAQ01000042">
    <property type="protein sequence ID" value="TPX58055.1"/>
    <property type="molecule type" value="Genomic_DNA"/>
</dbReference>
<name>A0A507E434_9FUNG</name>
<comment type="caution">
    <text evidence="3">The sequence shown here is derived from an EMBL/GenBank/DDBJ whole genome shotgun (WGS) entry which is preliminary data.</text>
</comment>
<proteinExistence type="predicted"/>
<dbReference type="InterPro" id="IPR029058">
    <property type="entry name" value="AB_hydrolase_fold"/>
</dbReference>
<dbReference type="PANTHER" id="PTHR43798:SF33">
    <property type="entry name" value="HYDROLASE, PUTATIVE (AFU_ORTHOLOGUE AFUA_2G14860)-RELATED"/>
    <property type="match status" value="1"/>
</dbReference>
<evidence type="ECO:0000256" key="1">
    <source>
        <dbReference type="SAM" id="MobiDB-lite"/>
    </source>
</evidence>
<feature type="region of interest" description="Disordered" evidence="1">
    <location>
        <begin position="124"/>
        <end position="174"/>
    </location>
</feature>
<gene>
    <name evidence="3" type="ORF">PhCBS80983_g03407</name>
</gene>
<feature type="region of interest" description="Disordered" evidence="1">
    <location>
        <begin position="1"/>
        <end position="49"/>
    </location>
</feature>
<sequence>MLDVQVVPTATNGAVPATPPHPDHSPRKSISPASQLRHVDPSQQQQDAEKRLSLPVGPLLTIAPPGCAQTISATAATQAVKKAAGSISRATLAGAKKIKSDTDSHLASAAETALNMKNFFPGATTRTNTSPQLSIPQLKQEPRAGSPLVKAPAATSGVKTARRDSTRPHPRSRLSADGTFTVFVEDYHVPLLDGSGFLPMDRECTRQIFAKGSQKGAVLLIPGFASNRQMFHLGGGVGKTGPSFSEFLAKREYDVYAVDLRGTTESIALGAKRAAGMREYVEVDIPSAIQMIKQIGGYEQVYLIGHSMGGALSCAVAGICPDDVAGVIHLAGLYHYTLPGLSEIIDLYKAFCPRPIKAVVRTSSTLAVRTASAVLSPVMSGASYVLGMNGSKSIPAAQPSSDGKATDTPSSTDASASNSDANEHGPTPLQMEAASLIPPPPPRPPLLHYTQQFVTHLKRQPIPVKTGLNIMLFLRQFVPERIEKALMNALYPSPWVANSVEDPWGLMRASVESPSVGVYLSIAQMAIHHEYYNNWVASSSVHRAEVASDDSQQGPPDAARTASATSTSSDGNNTSTSTSKRKANQDLSEEESWNELTTYLRKFESLEKLPLFFCYANADGVIRMKDSLVGYERSGSFWKDVIHYEDEVLDAQVSDSAKATASGSGSGSGSRKAANEEADGKLRGKIVEGVKESFEDCVKVLRTGSDNVGSRTPSLQKTDNPMEDINFITHAQDTNLAVPTLTGTHHHHGSPASYSGTEDNDEFLQSLHDDATKKVRFSPLIDDTDAAGSILWAPRKSFSSTSLYTLPKRSHQHHPRPPPRTKFTSAVKAAAEATAAESSSSLQAHRFSAHLPATSSTAEDTAATAAGEGTSSQQQPFKPAFPAVFSLDAGTSYGHIDVLGGVHAEVLWVCIAEWLEKTTSRNRQWGFWRRYSAK</sequence>
<accession>A0A507E434</accession>
<dbReference type="Proteomes" id="UP000318582">
    <property type="component" value="Unassembled WGS sequence"/>
</dbReference>
<feature type="region of interest" description="Disordered" evidence="1">
    <location>
        <begin position="395"/>
        <end position="441"/>
    </location>
</feature>
<evidence type="ECO:0000313" key="3">
    <source>
        <dbReference type="EMBL" id="TPX58055.1"/>
    </source>
</evidence>
<feature type="region of interest" description="Disordered" evidence="1">
    <location>
        <begin position="546"/>
        <end position="591"/>
    </location>
</feature>
<reference evidence="3 4" key="1">
    <citation type="journal article" date="2019" name="Sci. Rep.">
        <title>Comparative genomics of chytrid fungi reveal insights into the obligate biotrophic and pathogenic lifestyle of Synchytrium endobioticum.</title>
        <authorList>
            <person name="van de Vossenberg B.T.L.H."/>
            <person name="Warris S."/>
            <person name="Nguyen H.D.T."/>
            <person name="van Gent-Pelzer M.P.E."/>
            <person name="Joly D.L."/>
            <person name="van de Geest H.C."/>
            <person name="Bonants P.J.M."/>
            <person name="Smith D.S."/>
            <person name="Levesque C.A."/>
            <person name="van der Lee T.A.J."/>
        </authorList>
    </citation>
    <scope>NUCLEOTIDE SEQUENCE [LARGE SCALE GENOMIC DNA]</scope>
    <source>
        <strain evidence="3 4">CBS 809.83</strain>
    </source>
</reference>
<feature type="compositionally biased region" description="Low complexity" evidence="1">
    <location>
        <begin position="406"/>
        <end position="420"/>
    </location>
</feature>
<dbReference type="SUPFAM" id="SSF53474">
    <property type="entry name" value="alpha/beta-Hydrolases"/>
    <property type="match status" value="1"/>
</dbReference>
<keyword evidence="4" id="KW-1185">Reference proteome</keyword>
<organism evidence="3 4">
    <name type="scientific">Powellomyces hirtus</name>
    <dbReference type="NCBI Taxonomy" id="109895"/>
    <lineage>
        <taxon>Eukaryota</taxon>
        <taxon>Fungi</taxon>
        <taxon>Fungi incertae sedis</taxon>
        <taxon>Chytridiomycota</taxon>
        <taxon>Chytridiomycota incertae sedis</taxon>
        <taxon>Chytridiomycetes</taxon>
        <taxon>Spizellomycetales</taxon>
        <taxon>Powellomycetaceae</taxon>
        <taxon>Powellomyces</taxon>
    </lineage>
</organism>
<feature type="compositionally biased region" description="Low complexity" evidence="1">
    <location>
        <begin position="853"/>
        <end position="872"/>
    </location>
</feature>
<feature type="region of interest" description="Disordered" evidence="1">
    <location>
        <begin position="740"/>
        <end position="760"/>
    </location>
</feature>
<feature type="domain" description="AB hydrolase-1" evidence="2">
    <location>
        <begin position="217"/>
        <end position="332"/>
    </location>
</feature>
<dbReference type="InterPro" id="IPR000073">
    <property type="entry name" value="AB_hydrolase_1"/>
</dbReference>
<protein>
    <recommendedName>
        <fullName evidence="2">AB hydrolase-1 domain-containing protein</fullName>
    </recommendedName>
</protein>
<feature type="region of interest" description="Disordered" evidence="1">
    <location>
        <begin position="851"/>
        <end position="875"/>
    </location>
</feature>
<dbReference type="AlphaFoldDB" id="A0A507E434"/>
<feature type="compositionally biased region" description="Polar residues" evidence="1">
    <location>
        <begin position="124"/>
        <end position="137"/>
    </location>
</feature>
<feature type="compositionally biased region" description="Low complexity" evidence="1">
    <location>
        <begin position="557"/>
        <end position="578"/>
    </location>
</feature>
<dbReference type="Gene3D" id="3.40.50.1820">
    <property type="entry name" value="alpha/beta hydrolase"/>
    <property type="match status" value="1"/>
</dbReference>